<protein>
    <submittedName>
        <fullName evidence="2">Uncharacterized protein</fullName>
    </submittedName>
</protein>
<proteinExistence type="predicted"/>
<evidence type="ECO:0000256" key="1">
    <source>
        <dbReference type="SAM" id="MobiDB-lite"/>
    </source>
</evidence>
<evidence type="ECO:0000313" key="3">
    <source>
        <dbReference type="Proteomes" id="UP001175228"/>
    </source>
</evidence>
<keyword evidence="3" id="KW-1185">Reference proteome</keyword>
<evidence type="ECO:0000313" key="2">
    <source>
        <dbReference type="EMBL" id="KAK0477493.1"/>
    </source>
</evidence>
<name>A0AA39U8Z0_9AGAR</name>
<dbReference type="EMBL" id="JAUEPU010000109">
    <property type="protein sequence ID" value="KAK0477493.1"/>
    <property type="molecule type" value="Genomic_DNA"/>
</dbReference>
<accession>A0AA39U8Z0</accession>
<feature type="compositionally biased region" description="Basic and acidic residues" evidence="1">
    <location>
        <begin position="206"/>
        <end position="227"/>
    </location>
</feature>
<dbReference type="Proteomes" id="UP001175228">
    <property type="component" value="Unassembled WGS sequence"/>
</dbReference>
<dbReference type="AlphaFoldDB" id="A0AA39U8Z0"/>
<gene>
    <name evidence="2" type="ORF">EDD18DRAFT_1114641</name>
</gene>
<sequence>MNAALENKPRPSSFGTLDEQLTTRLRRDTRVNGQVVHLFMNRHEKARKVLTVTDPSPYETRIRHMAFALKDSQNLDARPEKLSGQPAIAERAHKAEGSPTTFGIPPNRASDHAAAGSMNAERIIVVRSPRRCRTSSQSRRRRWIESAGKTKRLETGLRNVGEGKEGQTRPADWYCRWDLSSKSQLKSALRCEELGGIDEIQAEGARGYDEEAPRTISSRDETGGWSS</sequence>
<reference evidence="2" key="1">
    <citation type="submission" date="2023-06" db="EMBL/GenBank/DDBJ databases">
        <authorList>
            <consortium name="Lawrence Berkeley National Laboratory"/>
            <person name="Ahrendt S."/>
            <person name="Sahu N."/>
            <person name="Indic B."/>
            <person name="Wong-Bajracharya J."/>
            <person name="Merenyi Z."/>
            <person name="Ke H.-M."/>
            <person name="Monk M."/>
            <person name="Kocsube S."/>
            <person name="Drula E."/>
            <person name="Lipzen A."/>
            <person name="Balint B."/>
            <person name="Henrissat B."/>
            <person name="Andreopoulos B."/>
            <person name="Martin F.M."/>
            <person name="Harder C.B."/>
            <person name="Rigling D."/>
            <person name="Ford K.L."/>
            <person name="Foster G.D."/>
            <person name="Pangilinan J."/>
            <person name="Papanicolaou A."/>
            <person name="Barry K."/>
            <person name="LaButti K."/>
            <person name="Viragh M."/>
            <person name="Koriabine M."/>
            <person name="Yan M."/>
            <person name="Riley R."/>
            <person name="Champramary S."/>
            <person name="Plett K.L."/>
            <person name="Tsai I.J."/>
            <person name="Slot J."/>
            <person name="Sipos G."/>
            <person name="Plett J."/>
            <person name="Nagy L.G."/>
            <person name="Grigoriev I.V."/>
        </authorList>
    </citation>
    <scope>NUCLEOTIDE SEQUENCE</scope>
    <source>
        <strain evidence="2">HWK02</strain>
    </source>
</reference>
<comment type="caution">
    <text evidence="2">The sequence shown here is derived from an EMBL/GenBank/DDBJ whole genome shotgun (WGS) entry which is preliminary data.</text>
</comment>
<feature type="region of interest" description="Disordered" evidence="1">
    <location>
        <begin position="201"/>
        <end position="227"/>
    </location>
</feature>
<organism evidence="2 3">
    <name type="scientific">Armillaria luteobubalina</name>
    <dbReference type="NCBI Taxonomy" id="153913"/>
    <lineage>
        <taxon>Eukaryota</taxon>
        <taxon>Fungi</taxon>
        <taxon>Dikarya</taxon>
        <taxon>Basidiomycota</taxon>
        <taxon>Agaricomycotina</taxon>
        <taxon>Agaricomycetes</taxon>
        <taxon>Agaricomycetidae</taxon>
        <taxon>Agaricales</taxon>
        <taxon>Marasmiineae</taxon>
        <taxon>Physalacriaceae</taxon>
        <taxon>Armillaria</taxon>
    </lineage>
</organism>